<keyword evidence="2" id="KW-0378">Hydrolase</keyword>
<dbReference type="Pfam" id="PF13365">
    <property type="entry name" value="Trypsin_2"/>
    <property type="match status" value="1"/>
</dbReference>
<sequence>MKLFWITCLGIFSVAAAANNLPQLIPKMKPSVVAIALYNPTGSPRLKLIGSGFVVAPGNQIVTNHHVVSKLPDESKNERYVVLSGHGQDPVVHPILSRKNDPMHDLAVLKIAATLPAMKLADKEYTPEGTALAFTGYPITGVLGLYPATHQATLSAVTPIAIPQDNSKALNPKTLRQLQQPFMVYQLDGTAYPGNSGSALYRQEDGVVVAVINMVLVKGSREAVLSDPSGIAYAIPVVHLHQLLAQP</sequence>
<feature type="chain" id="PRO_5019164620" evidence="1">
    <location>
        <begin position="18"/>
        <end position="247"/>
    </location>
</feature>
<dbReference type="PANTHER" id="PTHR43019:SF23">
    <property type="entry name" value="PROTEASE DO-LIKE 5, CHLOROPLASTIC"/>
    <property type="match status" value="1"/>
</dbReference>
<proteinExistence type="predicted"/>
<reference evidence="2 3" key="1">
    <citation type="submission" date="2019-01" db="EMBL/GenBank/DDBJ databases">
        <authorList>
            <person name="Chen W.-M."/>
        </authorList>
    </citation>
    <scope>NUCLEOTIDE SEQUENCE [LARGE SCALE GENOMIC DNA]</scope>
    <source>
        <strain evidence="2 3">KYPC3</strain>
    </source>
</reference>
<dbReference type="GO" id="GO:0006508">
    <property type="term" value="P:proteolysis"/>
    <property type="evidence" value="ECO:0007669"/>
    <property type="project" value="UniProtKB-KW"/>
</dbReference>
<dbReference type="Proteomes" id="UP000283077">
    <property type="component" value="Unassembled WGS sequence"/>
</dbReference>
<evidence type="ECO:0000313" key="3">
    <source>
        <dbReference type="Proteomes" id="UP000283077"/>
    </source>
</evidence>
<dbReference type="PANTHER" id="PTHR43019">
    <property type="entry name" value="SERINE ENDOPROTEASE DEGS"/>
    <property type="match status" value="1"/>
</dbReference>
<keyword evidence="1" id="KW-0732">Signal</keyword>
<dbReference type="AlphaFoldDB" id="A0A437QRX1"/>
<dbReference type="RefSeq" id="WP_127699271.1">
    <property type="nucleotide sequence ID" value="NZ_SACS01000011.1"/>
</dbReference>
<protein>
    <submittedName>
        <fullName evidence="2">Serine protease</fullName>
    </submittedName>
</protein>
<comment type="caution">
    <text evidence="2">The sequence shown here is derived from an EMBL/GenBank/DDBJ whole genome shotgun (WGS) entry which is preliminary data.</text>
</comment>
<dbReference type="GO" id="GO:0008233">
    <property type="term" value="F:peptidase activity"/>
    <property type="evidence" value="ECO:0007669"/>
    <property type="project" value="UniProtKB-KW"/>
</dbReference>
<feature type="signal peptide" evidence="1">
    <location>
        <begin position="1"/>
        <end position="17"/>
    </location>
</feature>
<dbReference type="OrthoDB" id="212300at2"/>
<keyword evidence="2" id="KW-0645">Protease</keyword>
<dbReference type="SUPFAM" id="SSF50494">
    <property type="entry name" value="Trypsin-like serine proteases"/>
    <property type="match status" value="1"/>
</dbReference>
<dbReference type="EMBL" id="SACS01000011">
    <property type="protein sequence ID" value="RVU37261.1"/>
    <property type="molecule type" value="Genomic_DNA"/>
</dbReference>
<accession>A0A437QRX1</accession>
<dbReference type="Gene3D" id="2.40.10.10">
    <property type="entry name" value="Trypsin-like serine proteases"/>
    <property type="match status" value="2"/>
</dbReference>
<dbReference type="InterPro" id="IPR043504">
    <property type="entry name" value="Peptidase_S1_PA_chymotrypsin"/>
</dbReference>
<organism evidence="2 3">
    <name type="scientific">Rheinheimera riviphila</name>
    <dbReference type="NCBI Taxonomy" id="1834037"/>
    <lineage>
        <taxon>Bacteria</taxon>
        <taxon>Pseudomonadati</taxon>
        <taxon>Pseudomonadota</taxon>
        <taxon>Gammaproteobacteria</taxon>
        <taxon>Chromatiales</taxon>
        <taxon>Chromatiaceae</taxon>
        <taxon>Rheinheimera</taxon>
    </lineage>
</organism>
<name>A0A437QRX1_9GAMM</name>
<keyword evidence="3" id="KW-1185">Reference proteome</keyword>
<evidence type="ECO:0000256" key="1">
    <source>
        <dbReference type="SAM" id="SignalP"/>
    </source>
</evidence>
<evidence type="ECO:0000313" key="2">
    <source>
        <dbReference type="EMBL" id="RVU37261.1"/>
    </source>
</evidence>
<dbReference type="InterPro" id="IPR009003">
    <property type="entry name" value="Peptidase_S1_PA"/>
</dbReference>
<gene>
    <name evidence="2" type="ORF">EOE67_11780</name>
</gene>